<evidence type="ECO:0008006" key="4">
    <source>
        <dbReference type="Google" id="ProtNLM"/>
    </source>
</evidence>
<gene>
    <name evidence="2" type="ORF">A2W32_04285</name>
</gene>
<reference evidence="2 3" key="1">
    <citation type="journal article" date="2016" name="Nat. Commun.">
        <title>Thousands of microbial genomes shed light on interconnected biogeochemical processes in an aquifer system.</title>
        <authorList>
            <person name="Anantharaman K."/>
            <person name="Brown C.T."/>
            <person name="Hug L.A."/>
            <person name="Sharon I."/>
            <person name="Castelle C.J."/>
            <person name="Probst A.J."/>
            <person name="Thomas B.C."/>
            <person name="Singh A."/>
            <person name="Wilkins M.J."/>
            <person name="Karaoz U."/>
            <person name="Brodie E.L."/>
            <person name="Williams K.H."/>
            <person name="Hubbard S.S."/>
            <person name="Banfield J.F."/>
        </authorList>
    </citation>
    <scope>NUCLEOTIDE SEQUENCE [LARGE SCALE GENOMIC DNA]</scope>
</reference>
<dbReference type="AlphaFoldDB" id="A0A1F4UWR9"/>
<dbReference type="EMBL" id="MEUT01000051">
    <property type="protein sequence ID" value="OGC49384.1"/>
    <property type="molecule type" value="Genomic_DNA"/>
</dbReference>
<dbReference type="STRING" id="1802610.A2W32_04285"/>
<dbReference type="Proteomes" id="UP000177371">
    <property type="component" value="Unassembled WGS sequence"/>
</dbReference>
<evidence type="ECO:0000313" key="2">
    <source>
        <dbReference type="EMBL" id="OGC49384.1"/>
    </source>
</evidence>
<proteinExistence type="predicted"/>
<protein>
    <recommendedName>
        <fullName evidence="4">DUF2268 domain-containing protein</fullName>
    </recommendedName>
</protein>
<comment type="caution">
    <text evidence="2">The sequence shown here is derived from an EMBL/GenBank/DDBJ whole genome shotgun (WGS) entry which is preliminary data.</text>
</comment>
<evidence type="ECO:0000313" key="3">
    <source>
        <dbReference type="Proteomes" id="UP000177371"/>
    </source>
</evidence>
<name>A0A1F4UWR9_UNCKA</name>
<sequence length="326" mass="37383">MTKDEKPLNDEAEPKEPIKDETTDLLGLYKLGSPTKDDIKTALEQHYARFGRVGFNAEVDENTVDNFYSHFTRNSREYLEAELHFIQEVLASDLADIAEQGYSRARILLPEQEYQTPQAVFLLNGKRTDAKVIGNGQFGINLQNLFSKAYSRETKTYNMQRAVRIIRNNAAHEATHVLVEQIEHSEDDRVNSLISGAFNEGLATFAQEELDFAWSRDYLRDSENTLEIIRATFKGDPYEKIIADLCNMESLKKHKPEEIQTAQDLISKGPISDEVFRATLRQLLVDKNGPLYYAGYTVWRKIYETKGIEKVREIVKKGPKAFAKFM</sequence>
<feature type="region of interest" description="Disordered" evidence="1">
    <location>
        <begin position="1"/>
        <end position="20"/>
    </location>
</feature>
<organism evidence="2 3">
    <name type="scientific">candidate division WWE3 bacterium RBG_16_37_10</name>
    <dbReference type="NCBI Taxonomy" id="1802610"/>
    <lineage>
        <taxon>Bacteria</taxon>
        <taxon>Katanobacteria</taxon>
    </lineage>
</organism>
<evidence type="ECO:0000256" key="1">
    <source>
        <dbReference type="SAM" id="MobiDB-lite"/>
    </source>
</evidence>
<accession>A0A1F4UWR9</accession>